<evidence type="ECO:0008006" key="6">
    <source>
        <dbReference type="Google" id="ProtNLM"/>
    </source>
</evidence>
<dbReference type="Gene3D" id="1.10.2010.10">
    <property type="entry name" value="Crustacean CHH/MIH/GIH neurohormone"/>
    <property type="match status" value="1"/>
</dbReference>
<comment type="similarity">
    <text evidence="1">Belongs to the arthropod CHH/MIH/GIH/VIH hormone family.</text>
</comment>
<evidence type="ECO:0000313" key="4">
    <source>
        <dbReference type="EMBL" id="EYC15340.1"/>
    </source>
</evidence>
<evidence type="ECO:0000256" key="2">
    <source>
        <dbReference type="PIRSR" id="PIRSR631098-51"/>
    </source>
</evidence>
<evidence type="ECO:0000256" key="3">
    <source>
        <dbReference type="SAM" id="SignalP"/>
    </source>
</evidence>
<accession>A0A016UJG1</accession>
<keyword evidence="5" id="KW-1185">Reference proteome</keyword>
<dbReference type="AlphaFoldDB" id="A0A016UJG1"/>
<dbReference type="Pfam" id="PF01147">
    <property type="entry name" value="Crust_neurohorm"/>
    <property type="match status" value="1"/>
</dbReference>
<dbReference type="SUPFAM" id="SSF81778">
    <property type="entry name" value="Crustacean CHH/MIH/GIH neurohormone"/>
    <property type="match status" value="1"/>
</dbReference>
<name>A0A016UJG1_9BILA</name>
<gene>
    <name evidence="4" type="primary">Acey_s0037.g3462</name>
    <name evidence="4" type="ORF">Y032_0037g3462</name>
</gene>
<reference evidence="5" key="1">
    <citation type="journal article" date="2015" name="Nat. Genet.">
        <title>The genome and transcriptome of the zoonotic hookworm Ancylostoma ceylanicum identify infection-specific gene families.</title>
        <authorList>
            <person name="Schwarz E.M."/>
            <person name="Hu Y."/>
            <person name="Antoshechkin I."/>
            <person name="Miller M.M."/>
            <person name="Sternberg P.W."/>
            <person name="Aroian R.V."/>
        </authorList>
    </citation>
    <scope>NUCLEOTIDE SEQUENCE</scope>
    <source>
        <strain evidence="5">HY135</strain>
    </source>
</reference>
<dbReference type="InterPro" id="IPR035957">
    <property type="entry name" value="Crust_neurohorm_sf"/>
</dbReference>
<feature type="disulfide bond" evidence="2">
    <location>
        <begin position="51"/>
        <end position="79"/>
    </location>
</feature>
<evidence type="ECO:0000313" key="5">
    <source>
        <dbReference type="Proteomes" id="UP000024635"/>
    </source>
</evidence>
<protein>
    <recommendedName>
        <fullName evidence="6">Crustacean CHH/MIH/GIH neurohormone family protein</fullName>
    </recommendedName>
</protein>
<dbReference type="PANTHER" id="PTHR35981">
    <property type="entry name" value="ION TRANSPORT PEPTIDE, ISOFORM C"/>
    <property type="match status" value="1"/>
</dbReference>
<evidence type="ECO:0000256" key="1">
    <source>
        <dbReference type="ARBA" id="ARBA00005447"/>
    </source>
</evidence>
<sequence length="102" mass="11871">MRIIIIYHSVLILLLTSPVRTNIAQLLQEDECPLLKNGPILEVAEKICEFCHELTSHEKPNMRAECRAACFSTDAFRSCVNIFSTPTRRHSRSRHRIRHIWS</sequence>
<keyword evidence="3" id="KW-0732">Signal</keyword>
<feature type="disulfide bond" evidence="2">
    <location>
        <begin position="32"/>
        <end position="70"/>
    </location>
</feature>
<feature type="chain" id="PRO_5001492438" description="Crustacean CHH/MIH/GIH neurohormone family protein" evidence="3">
    <location>
        <begin position="22"/>
        <end position="102"/>
    </location>
</feature>
<proteinExistence type="inferred from homology"/>
<feature type="disulfide bond" evidence="2">
    <location>
        <begin position="48"/>
        <end position="66"/>
    </location>
</feature>
<dbReference type="STRING" id="53326.A0A016UJG1"/>
<dbReference type="PANTHER" id="PTHR35981:SF2">
    <property type="entry name" value="ION TRANSPORT PEPTIDE, ISOFORM C"/>
    <property type="match status" value="1"/>
</dbReference>
<dbReference type="GO" id="GO:0007623">
    <property type="term" value="P:circadian rhythm"/>
    <property type="evidence" value="ECO:0007669"/>
    <property type="project" value="TreeGrafter"/>
</dbReference>
<feature type="signal peptide" evidence="3">
    <location>
        <begin position="1"/>
        <end position="21"/>
    </location>
</feature>
<dbReference type="EMBL" id="JARK01001373">
    <property type="protein sequence ID" value="EYC15340.1"/>
    <property type="molecule type" value="Genomic_DNA"/>
</dbReference>
<comment type="caution">
    <text evidence="4">The sequence shown here is derived from an EMBL/GenBank/DDBJ whole genome shotgun (WGS) entry which is preliminary data.</text>
</comment>
<dbReference type="Proteomes" id="UP000024635">
    <property type="component" value="Unassembled WGS sequence"/>
</dbReference>
<keyword evidence="2" id="KW-1015">Disulfide bond</keyword>
<dbReference type="InterPro" id="IPR031098">
    <property type="entry name" value="Crust_neurohorm"/>
</dbReference>
<organism evidence="4 5">
    <name type="scientific">Ancylostoma ceylanicum</name>
    <dbReference type="NCBI Taxonomy" id="53326"/>
    <lineage>
        <taxon>Eukaryota</taxon>
        <taxon>Metazoa</taxon>
        <taxon>Ecdysozoa</taxon>
        <taxon>Nematoda</taxon>
        <taxon>Chromadorea</taxon>
        <taxon>Rhabditida</taxon>
        <taxon>Rhabditina</taxon>
        <taxon>Rhabditomorpha</taxon>
        <taxon>Strongyloidea</taxon>
        <taxon>Ancylostomatidae</taxon>
        <taxon>Ancylostomatinae</taxon>
        <taxon>Ancylostoma</taxon>
    </lineage>
</organism>
<dbReference type="OrthoDB" id="6365952at2759"/>